<accession>A0A4Y9R011</accession>
<gene>
    <name evidence="2" type="ORF">E4S40_03665</name>
</gene>
<keyword evidence="1" id="KW-0472">Membrane</keyword>
<evidence type="ECO:0000313" key="2">
    <source>
        <dbReference type="EMBL" id="TFV97750.1"/>
    </source>
</evidence>
<proteinExistence type="predicted"/>
<feature type="transmembrane region" description="Helical" evidence="1">
    <location>
        <begin position="59"/>
        <end position="80"/>
    </location>
</feature>
<comment type="caution">
    <text evidence="2">The sequence shown here is derived from an EMBL/GenBank/DDBJ whole genome shotgun (WGS) entry which is preliminary data.</text>
</comment>
<evidence type="ECO:0000313" key="3">
    <source>
        <dbReference type="Proteomes" id="UP000297647"/>
    </source>
</evidence>
<protein>
    <submittedName>
        <fullName evidence="2">DUF983 domain-containing protein</fullName>
    </submittedName>
</protein>
<dbReference type="Pfam" id="PF06170">
    <property type="entry name" value="DUF983"/>
    <property type="match status" value="1"/>
</dbReference>
<reference evidence="2 3" key="1">
    <citation type="submission" date="2019-03" db="EMBL/GenBank/DDBJ databases">
        <title>Algoriphagus sp. nov, a new strain isolated from root system soil of mangrove plant Kandelia.</title>
        <authorList>
            <person name="Yin Q."/>
            <person name="Wang K."/>
            <person name="Song Z."/>
        </authorList>
    </citation>
    <scope>NUCLEOTIDE SEQUENCE [LARGE SCALE GENOMIC DNA]</scope>
    <source>
        <strain evidence="2 3">XY-J91</strain>
    </source>
</reference>
<dbReference type="RefSeq" id="WP_135070974.1">
    <property type="nucleotide sequence ID" value="NZ_SPSB01000001.1"/>
</dbReference>
<sequence>MSKGLGQAMLGAKCPKCREGNIFPVPVVSFRKLTAVNKSCSVCGASFQPEPSFYDGAMYISYAFSVALFITVFVAINILIEKPELWMYLTTIISLNLLLVPVMLRYSKVLYLYGLGKLKYRGY</sequence>
<keyword evidence="1" id="KW-1133">Transmembrane helix</keyword>
<dbReference type="InterPro" id="IPR009325">
    <property type="entry name" value="DUF983"/>
</dbReference>
<dbReference type="OrthoDB" id="9790326at2"/>
<feature type="transmembrane region" description="Helical" evidence="1">
    <location>
        <begin position="86"/>
        <end position="104"/>
    </location>
</feature>
<organism evidence="2 3">
    <name type="scientific">Algoriphagus kandeliae</name>
    <dbReference type="NCBI Taxonomy" id="2562278"/>
    <lineage>
        <taxon>Bacteria</taxon>
        <taxon>Pseudomonadati</taxon>
        <taxon>Bacteroidota</taxon>
        <taxon>Cytophagia</taxon>
        <taxon>Cytophagales</taxon>
        <taxon>Cyclobacteriaceae</taxon>
        <taxon>Algoriphagus</taxon>
    </lineage>
</organism>
<name>A0A4Y9R011_9BACT</name>
<keyword evidence="1" id="KW-0812">Transmembrane</keyword>
<keyword evidence="3" id="KW-1185">Reference proteome</keyword>
<dbReference type="AlphaFoldDB" id="A0A4Y9R011"/>
<evidence type="ECO:0000256" key="1">
    <source>
        <dbReference type="SAM" id="Phobius"/>
    </source>
</evidence>
<dbReference type="EMBL" id="SPSB01000001">
    <property type="protein sequence ID" value="TFV97750.1"/>
    <property type="molecule type" value="Genomic_DNA"/>
</dbReference>
<dbReference type="Proteomes" id="UP000297647">
    <property type="component" value="Unassembled WGS sequence"/>
</dbReference>